<dbReference type="PANTHER" id="PTHR43591">
    <property type="entry name" value="METHYLTRANSFERASE"/>
    <property type="match status" value="1"/>
</dbReference>
<dbReference type="EMBL" id="BSDI01000090">
    <property type="protein sequence ID" value="GLI03588.1"/>
    <property type="molecule type" value="Genomic_DNA"/>
</dbReference>
<comment type="caution">
    <text evidence="3">The sequence shown here is derived from an EMBL/GenBank/DDBJ whole genome shotgun (WGS) entry which is preliminary data.</text>
</comment>
<protein>
    <recommendedName>
        <fullName evidence="2">Methyltransferase domain-containing protein</fullName>
    </recommendedName>
</protein>
<organism evidence="3 4">
    <name type="scientific">Phytohabitans aurantiacus</name>
    <dbReference type="NCBI Taxonomy" id="3016789"/>
    <lineage>
        <taxon>Bacteria</taxon>
        <taxon>Bacillati</taxon>
        <taxon>Actinomycetota</taxon>
        <taxon>Actinomycetes</taxon>
        <taxon>Micromonosporales</taxon>
        <taxon>Micromonosporaceae</taxon>
    </lineage>
</organism>
<feature type="region of interest" description="Disordered" evidence="1">
    <location>
        <begin position="1"/>
        <end position="35"/>
    </location>
</feature>
<evidence type="ECO:0000313" key="4">
    <source>
        <dbReference type="Proteomes" id="UP001144280"/>
    </source>
</evidence>
<accession>A0ABQ5RBH0</accession>
<reference evidence="3" key="1">
    <citation type="submission" date="2022-12" db="EMBL/GenBank/DDBJ databases">
        <title>New Phytohabitans aurantiacus sp. RD004123 nov., an actinomycete isolated from soil.</title>
        <authorList>
            <person name="Triningsih D.W."/>
            <person name="Harunari E."/>
            <person name="Igarashi Y."/>
        </authorList>
    </citation>
    <scope>NUCLEOTIDE SEQUENCE</scope>
    <source>
        <strain evidence="3">RD004123</strain>
    </source>
</reference>
<name>A0ABQ5RBH0_9ACTN</name>
<feature type="compositionally biased region" description="Basic and acidic residues" evidence="1">
    <location>
        <begin position="7"/>
        <end position="28"/>
    </location>
</feature>
<feature type="domain" description="Methyltransferase" evidence="2">
    <location>
        <begin position="78"/>
        <end position="173"/>
    </location>
</feature>
<proteinExistence type="predicted"/>
<dbReference type="CDD" id="cd02440">
    <property type="entry name" value="AdoMet_MTases"/>
    <property type="match status" value="1"/>
</dbReference>
<evidence type="ECO:0000256" key="1">
    <source>
        <dbReference type="SAM" id="MobiDB-lite"/>
    </source>
</evidence>
<evidence type="ECO:0000313" key="3">
    <source>
        <dbReference type="EMBL" id="GLI03588.1"/>
    </source>
</evidence>
<dbReference type="Proteomes" id="UP001144280">
    <property type="component" value="Unassembled WGS sequence"/>
</dbReference>
<dbReference type="SUPFAM" id="SSF53335">
    <property type="entry name" value="S-adenosyl-L-methionine-dependent methyltransferases"/>
    <property type="match status" value="1"/>
</dbReference>
<gene>
    <name evidence="3" type="ORF">Pa4123_88660</name>
</gene>
<dbReference type="Pfam" id="PF13649">
    <property type="entry name" value="Methyltransf_25"/>
    <property type="match status" value="1"/>
</dbReference>
<dbReference type="InterPro" id="IPR041698">
    <property type="entry name" value="Methyltransf_25"/>
</dbReference>
<dbReference type="Gene3D" id="3.40.50.150">
    <property type="entry name" value="Vaccinia Virus protein VP39"/>
    <property type="match status" value="1"/>
</dbReference>
<sequence length="267" mass="29780">MRPTPGNRDRRVRPDRFAGTHGRGRPELTGDQGMAGQVNRWLRDWESMMDGYLPGRGDLMMAGMQTAETVLGRPPVAVLDLGGGPGTTARKLLRRWPSSQVSVLDIDPVLLALARAAARAAAIRRADLGTARWRMTAGGPYDLVLAVMALHYFPEGRIRQLYPEIRRLLRPGGLLLVAEPMPEQASPNRRQPPDGLGPWQRWWRALAGHPALAQPMRERERVLAGQKSTQFVADLDWHQAAAWDAGYAESWLAWRRDDHALLAARNT</sequence>
<dbReference type="InterPro" id="IPR029063">
    <property type="entry name" value="SAM-dependent_MTases_sf"/>
</dbReference>
<keyword evidence="4" id="KW-1185">Reference proteome</keyword>
<dbReference type="RefSeq" id="WP_281905917.1">
    <property type="nucleotide sequence ID" value="NZ_BSDI01000090.1"/>
</dbReference>
<evidence type="ECO:0000259" key="2">
    <source>
        <dbReference type="Pfam" id="PF13649"/>
    </source>
</evidence>